<dbReference type="PANTHER" id="PTHR40642:SF1">
    <property type="entry name" value="YALI0F31295P"/>
    <property type="match status" value="1"/>
</dbReference>
<dbReference type="GeneID" id="55970155"/>
<feature type="compositionally biased region" description="Polar residues" evidence="1">
    <location>
        <begin position="267"/>
        <end position="282"/>
    </location>
</feature>
<feature type="compositionally biased region" description="Basic and acidic residues" evidence="1">
    <location>
        <begin position="314"/>
        <end position="325"/>
    </location>
</feature>
<dbReference type="RefSeq" id="XP_035323740.1">
    <property type="nucleotide sequence ID" value="XM_035465903.1"/>
</dbReference>
<name>A0A9P5D2I0_9HYPO</name>
<dbReference type="Pfam" id="PF12720">
    <property type="entry name" value="DUF3807"/>
    <property type="match status" value="1"/>
</dbReference>
<dbReference type="InterPro" id="IPR024526">
    <property type="entry name" value="DUF3807"/>
</dbReference>
<keyword evidence="3" id="KW-1185">Reference proteome</keyword>
<gene>
    <name evidence="2" type="ORF">GMORB2_3927</name>
</gene>
<organism evidence="2 3">
    <name type="scientific">Geosmithia morbida</name>
    <dbReference type="NCBI Taxonomy" id="1094350"/>
    <lineage>
        <taxon>Eukaryota</taxon>
        <taxon>Fungi</taxon>
        <taxon>Dikarya</taxon>
        <taxon>Ascomycota</taxon>
        <taxon>Pezizomycotina</taxon>
        <taxon>Sordariomycetes</taxon>
        <taxon>Hypocreomycetidae</taxon>
        <taxon>Hypocreales</taxon>
        <taxon>Bionectriaceae</taxon>
        <taxon>Geosmithia</taxon>
    </lineage>
</organism>
<accession>A0A9P5D2I0</accession>
<feature type="region of interest" description="Disordered" evidence="1">
    <location>
        <begin position="1"/>
        <end position="63"/>
    </location>
</feature>
<dbReference type="AlphaFoldDB" id="A0A9P5D2I0"/>
<feature type="compositionally biased region" description="Polar residues" evidence="1">
    <location>
        <begin position="33"/>
        <end position="50"/>
    </location>
</feature>
<feature type="compositionally biased region" description="Basic and acidic residues" evidence="1">
    <location>
        <begin position="18"/>
        <end position="32"/>
    </location>
</feature>
<dbReference type="Proteomes" id="UP000749293">
    <property type="component" value="Unassembled WGS sequence"/>
</dbReference>
<sequence>MASSPAGDVTPKSNGRTGIDRTVEVPDSETRQSVRATSKTPDGPEDQSTILEDDVLSSPSVPSPYDWESFERRYEEALLQADDNEREILREVEDLVTYFKTWASAASSHDDERAVKRLQTRRRFVNLSEERMAQKQQHCASSPTNLTFTIDMSAHRDKHGETNTTCKAPQQQVLTMLQDDLSAFFEAHFSDAAITQFGETFVHPRNGGNTVEESQVYEETWEGEEDELGYYDDGVKRTLTDEQIEYLRHSELRSLRRQQEKEAAMTRYSTTPVSEDNTNSPMNPAVAGSATLPSTFQGSKKRKKRVGNWANPRAEPKPDLRKRTWDVVDKGLDTLDYD</sequence>
<evidence type="ECO:0000256" key="1">
    <source>
        <dbReference type="SAM" id="MobiDB-lite"/>
    </source>
</evidence>
<reference evidence="2" key="1">
    <citation type="submission" date="2020-03" db="EMBL/GenBank/DDBJ databases">
        <title>Site-based positive gene gene selection in Geosmithia morbida across the United States reveals a broad range of putative effectors and factors for local host and environmental adapation.</title>
        <authorList>
            <person name="Onufrak A."/>
            <person name="Murdoch R.W."/>
            <person name="Gazis R."/>
            <person name="Huff M."/>
            <person name="Staton M."/>
            <person name="Klingeman W."/>
            <person name="Hadziabdic D."/>
        </authorList>
    </citation>
    <scope>NUCLEOTIDE SEQUENCE</scope>
    <source>
        <strain evidence="2">1262</strain>
    </source>
</reference>
<dbReference type="OrthoDB" id="5335351at2759"/>
<dbReference type="PANTHER" id="PTHR40642">
    <property type="entry name" value="YALI0F31295P"/>
    <property type="match status" value="1"/>
</dbReference>
<dbReference type="EMBL" id="JAANYQ010000003">
    <property type="protein sequence ID" value="KAF4125088.1"/>
    <property type="molecule type" value="Genomic_DNA"/>
</dbReference>
<evidence type="ECO:0000313" key="3">
    <source>
        <dbReference type="Proteomes" id="UP000749293"/>
    </source>
</evidence>
<protein>
    <submittedName>
        <fullName evidence="2">Uncharacterized protein</fullName>
    </submittedName>
</protein>
<evidence type="ECO:0000313" key="2">
    <source>
        <dbReference type="EMBL" id="KAF4125088.1"/>
    </source>
</evidence>
<feature type="region of interest" description="Disordered" evidence="1">
    <location>
        <begin position="259"/>
        <end position="325"/>
    </location>
</feature>
<comment type="caution">
    <text evidence="2">The sequence shown here is derived from an EMBL/GenBank/DDBJ whole genome shotgun (WGS) entry which is preliminary data.</text>
</comment>
<proteinExistence type="predicted"/>